<keyword evidence="4 8" id="KW-0813">Transport</keyword>
<dbReference type="RefSeq" id="WP_123608180.1">
    <property type="nucleotide sequence ID" value="NZ_RJVG01000002.1"/>
</dbReference>
<evidence type="ECO:0000256" key="8">
    <source>
        <dbReference type="RuleBase" id="RU367037"/>
    </source>
</evidence>
<evidence type="ECO:0000313" key="11">
    <source>
        <dbReference type="Proteomes" id="UP000273083"/>
    </source>
</evidence>
<evidence type="ECO:0000256" key="6">
    <source>
        <dbReference type="ARBA" id="ARBA00022643"/>
    </source>
</evidence>
<dbReference type="InterPro" id="IPR010087">
    <property type="entry name" value="Flav_short"/>
</dbReference>
<name>A0A3N1XV48_9FIRM</name>
<dbReference type="AlphaFoldDB" id="A0A3N1XV48"/>
<sequence length="140" mass="15520">MKIVYYSGTGNTEKMAKLIGEGVQLSGSDVELVEVSNITKEELLKEEVLILGSPACGVESIEETVMEPLIDSLEGEINGKKVALFGSYSWGQGEWMEDWEDKMKSYGADIIVNSLILLEDPFGNEDECREFGKAIIEYVK</sequence>
<evidence type="ECO:0000256" key="1">
    <source>
        <dbReference type="ARBA" id="ARBA00001917"/>
    </source>
</evidence>
<evidence type="ECO:0000256" key="2">
    <source>
        <dbReference type="ARBA" id="ARBA00003297"/>
    </source>
</evidence>
<dbReference type="GO" id="GO:0010181">
    <property type="term" value="F:FMN binding"/>
    <property type="evidence" value="ECO:0007669"/>
    <property type="project" value="UniProtKB-UniRule"/>
</dbReference>
<reference evidence="10 11" key="1">
    <citation type="submission" date="2018-11" db="EMBL/GenBank/DDBJ databases">
        <title>Genomic Encyclopedia of Type Strains, Phase IV (KMG-IV): sequencing the most valuable type-strain genomes for metagenomic binning, comparative biology and taxonomic classification.</title>
        <authorList>
            <person name="Goeker M."/>
        </authorList>
    </citation>
    <scope>NUCLEOTIDE SEQUENCE [LARGE SCALE GENOMIC DNA]</scope>
    <source>
        <strain evidence="10 11">DSM 26537</strain>
    </source>
</reference>
<organism evidence="10 11">
    <name type="scientific">Mobilisporobacter senegalensis</name>
    <dbReference type="NCBI Taxonomy" id="1329262"/>
    <lineage>
        <taxon>Bacteria</taxon>
        <taxon>Bacillati</taxon>
        <taxon>Bacillota</taxon>
        <taxon>Clostridia</taxon>
        <taxon>Lachnospirales</taxon>
        <taxon>Lachnospiraceae</taxon>
        <taxon>Mobilisporobacter</taxon>
    </lineage>
</organism>
<gene>
    <name evidence="10" type="ORF">EDD66_102127</name>
</gene>
<comment type="similarity">
    <text evidence="3 8">Belongs to the flavodoxin family.</text>
</comment>
<dbReference type="OrthoDB" id="9790745at2"/>
<dbReference type="NCBIfam" id="TIGR01753">
    <property type="entry name" value="flav_short"/>
    <property type="match status" value="1"/>
</dbReference>
<keyword evidence="11" id="KW-1185">Reference proteome</keyword>
<keyword evidence="7 8" id="KW-0249">Electron transport</keyword>
<proteinExistence type="inferred from homology"/>
<evidence type="ECO:0000256" key="5">
    <source>
        <dbReference type="ARBA" id="ARBA00022630"/>
    </source>
</evidence>
<evidence type="ECO:0000313" key="10">
    <source>
        <dbReference type="EMBL" id="ROR30476.1"/>
    </source>
</evidence>
<dbReference type="Proteomes" id="UP000273083">
    <property type="component" value="Unassembled WGS sequence"/>
</dbReference>
<keyword evidence="5 8" id="KW-0285">Flavoprotein</keyword>
<dbReference type="PROSITE" id="PS00201">
    <property type="entry name" value="FLAVODOXIN"/>
    <property type="match status" value="1"/>
</dbReference>
<dbReference type="Pfam" id="PF00258">
    <property type="entry name" value="Flavodoxin_1"/>
    <property type="match status" value="1"/>
</dbReference>
<dbReference type="Gene3D" id="3.40.50.360">
    <property type="match status" value="1"/>
</dbReference>
<dbReference type="InterPro" id="IPR008254">
    <property type="entry name" value="Flavodoxin/NO_synth"/>
</dbReference>
<evidence type="ECO:0000259" key="9">
    <source>
        <dbReference type="PROSITE" id="PS50902"/>
    </source>
</evidence>
<dbReference type="GO" id="GO:0016651">
    <property type="term" value="F:oxidoreductase activity, acting on NAD(P)H"/>
    <property type="evidence" value="ECO:0007669"/>
    <property type="project" value="UniProtKB-ARBA"/>
</dbReference>
<dbReference type="PANTHER" id="PTHR42809">
    <property type="entry name" value="FLAVODOXIN 2"/>
    <property type="match status" value="1"/>
</dbReference>
<dbReference type="InterPro" id="IPR029039">
    <property type="entry name" value="Flavoprotein-like_sf"/>
</dbReference>
<evidence type="ECO:0000256" key="7">
    <source>
        <dbReference type="ARBA" id="ARBA00022982"/>
    </source>
</evidence>
<dbReference type="PROSITE" id="PS50902">
    <property type="entry name" value="FLAVODOXIN_LIKE"/>
    <property type="match status" value="1"/>
</dbReference>
<comment type="caution">
    <text evidence="10">The sequence shown here is derived from an EMBL/GenBank/DDBJ whole genome shotgun (WGS) entry which is preliminary data.</text>
</comment>
<dbReference type="GO" id="GO:0009055">
    <property type="term" value="F:electron transfer activity"/>
    <property type="evidence" value="ECO:0007669"/>
    <property type="project" value="UniProtKB-UniRule"/>
</dbReference>
<dbReference type="InterPro" id="IPR001226">
    <property type="entry name" value="Flavodoxin_CS"/>
</dbReference>
<comment type="function">
    <text evidence="2 8">Low-potential electron donor to a number of redox enzymes.</text>
</comment>
<evidence type="ECO:0000256" key="3">
    <source>
        <dbReference type="ARBA" id="ARBA00005267"/>
    </source>
</evidence>
<keyword evidence="6 8" id="KW-0288">FMN</keyword>
<accession>A0A3N1XV48</accession>
<dbReference type="InterPro" id="IPR050619">
    <property type="entry name" value="Flavodoxin"/>
</dbReference>
<protein>
    <recommendedName>
        <fullName evidence="8">Flavodoxin</fullName>
    </recommendedName>
</protein>
<dbReference type="PANTHER" id="PTHR42809:SF1">
    <property type="entry name" value="FLAVODOXIN 1"/>
    <property type="match status" value="1"/>
</dbReference>
<feature type="domain" description="Flavodoxin-like" evidence="9">
    <location>
        <begin position="1"/>
        <end position="136"/>
    </location>
</feature>
<comment type="cofactor">
    <cofactor evidence="1 8">
        <name>FMN</name>
        <dbReference type="ChEBI" id="CHEBI:58210"/>
    </cofactor>
</comment>
<dbReference type="EMBL" id="RJVG01000002">
    <property type="protein sequence ID" value="ROR30476.1"/>
    <property type="molecule type" value="Genomic_DNA"/>
</dbReference>
<evidence type="ECO:0000256" key="4">
    <source>
        <dbReference type="ARBA" id="ARBA00022448"/>
    </source>
</evidence>
<dbReference type="SUPFAM" id="SSF52218">
    <property type="entry name" value="Flavoproteins"/>
    <property type="match status" value="1"/>
</dbReference>